<dbReference type="PANTHER" id="PTHR39321">
    <property type="entry name" value="NICOTINATE-NUCLEOTIDE ADENYLYLTRANSFERASE-RELATED"/>
    <property type="match status" value="1"/>
</dbReference>
<dbReference type="CDD" id="cd02165">
    <property type="entry name" value="NMNAT"/>
    <property type="match status" value="1"/>
</dbReference>
<comment type="function">
    <text evidence="1 11">Catalyzes the reversible adenylation of nicotinate mononucleotide (NaMN) to nicotinic acid adenine dinucleotide (NaAD).</text>
</comment>
<feature type="domain" description="Cytidyltransferase-like" evidence="12">
    <location>
        <begin position="8"/>
        <end position="186"/>
    </location>
</feature>
<dbReference type="Proteomes" id="UP000296153">
    <property type="component" value="Unassembled WGS sequence"/>
</dbReference>
<reference evidence="13 14" key="1">
    <citation type="journal article" date="2018" name="Genome Biol. Evol.">
        <title>Cladogenesis and Genomic Streamlining in Extracellular Endosymbionts of Tropical Stink Bugs.</title>
        <authorList>
            <person name="Otero-Bravo A."/>
            <person name="Goffredi S."/>
            <person name="Sabree Z.L."/>
        </authorList>
    </citation>
    <scope>NUCLEOTIDE SEQUENCE [LARGE SCALE GENOMIC DNA]</scope>
    <source>
        <strain evidence="13 14">SoEE</strain>
    </source>
</reference>
<keyword evidence="9 11" id="KW-0520">NAD</keyword>
<comment type="pathway">
    <text evidence="2 11">Cofactor biosynthesis; NAD(+) biosynthesis; deamido-NAD(+) from nicotinate D-ribonucleotide: step 1/1.</text>
</comment>
<gene>
    <name evidence="11" type="primary">nadD</name>
    <name evidence="13" type="ORF">CRV12_00135</name>
</gene>
<keyword evidence="6 11" id="KW-0548">Nucleotidyltransferase</keyword>
<keyword evidence="4 11" id="KW-0662">Pyridine nucleotide biosynthesis</keyword>
<dbReference type="NCBIfam" id="TIGR00125">
    <property type="entry name" value="cyt_tran_rel"/>
    <property type="match status" value="1"/>
</dbReference>
<comment type="catalytic activity">
    <reaction evidence="10 11">
        <text>nicotinate beta-D-ribonucleotide + ATP + H(+) = deamido-NAD(+) + diphosphate</text>
        <dbReference type="Rhea" id="RHEA:22860"/>
        <dbReference type="ChEBI" id="CHEBI:15378"/>
        <dbReference type="ChEBI" id="CHEBI:30616"/>
        <dbReference type="ChEBI" id="CHEBI:33019"/>
        <dbReference type="ChEBI" id="CHEBI:57502"/>
        <dbReference type="ChEBI" id="CHEBI:58437"/>
        <dbReference type="EC" id="2.7.7.18"/>
    </reaction>
</comment>
<keyword evidence="5 11" id="KW-0808">Transferase</keyword>
<name>A0A2P5T0G0_9GAMM</name>
<evidence type="ECO:0000256" key="10">
    <source>
        <dbReference type="ARBA" id="ARBA00048721"/>
    </source>
</evidence>
<dbReference type="GO" id="GO:0009435">
    <property type="term" value="P:NAD+ biosynthetic process"/>
    <property type="evidence" value="ECO:0007669"/>
    <property type="project" value="UniProtKB-UniRule"/>
</dbReference>
<dbReference type="PANTHER" id="PTHR39321:SF3">
    <property type="entry name" value="PHOSPHOPANTETHEINE ADENYLYLTRANSFERASE"/>
    <property type="match status" value="1"/>
</dbReference>
<evidence type="ECO:0000313" key="14">
    <source>
        <dbReference type="Proteomes" id="UP000296153"/>
    </source>
</evidence>
<dbReference type="UniPathway" id="UPA00253">
    <property type="reaction ID" value="UER00332"/>
</dbReference>
<comment type="similarity">
    <text evidence="3 11">Belongs to the NadD family.</text>
</comment>
<dbReference type="Gene3D" id="3.40.50.620">
    <property type="entry name" value="HUPs"/>
    <property type="match status" value="1"/>
</dbReference>
<evidence type="ECO:0000313" key="13">
    <source>
        <dbReference type="EMBL" id="PPI88043.1"/>
    </source>
</evidence>
<dbReference type="Pfam" id="PF01467">
    <property type="entry name" value="CTP_transf_like"/>
    <property type="match status" value="1"/>
</dbReference>
<accession>A0A2P5T0G0</accession>
<organism evidence="13 14">
    <name type="scientific">Candidatus Pantoea edessiphila</name>
    <dbReference type="NCBI Taxonomy" id="2044610"/>
    <lineage>
        <taxon>Bacteria</taxon>
        <taxon>Pseudomonadati</taxon>
        <taxon>Pseudomonadota</taxon>
        <taxon>Gammaproteobacteria</taxon>
        <taxon>Enterobacterales</taxon>
        <taxon>Erwiniaceae</taxon>
        <taxon>Pantoea</taxon>
    </lineage>
</organism>
<evidence type="ECO:0000256" key="2">
    <source>
        <dbReference type="ARBA" id="ARBA00005019"/>
    </source>
</evidence>
<dbReference type="HAMAP" id="MF_00244">
    <property type="entry name" value="NaMN_adenylyltr"/>
    <property type="match status" value="1"/>
</dbReference>
<evidence type="ECO:0000256" key="7">
    <source>
        <dbReference type="ARBA" id="ARBA00022741"/>
    </source>
</evidence>
<dbReference type="GO" id="GO:0004515">
    <property type="term" value="F:nicotinate-nucleotide adenylyltransferase activity"/>
    <property type="evidence" value="ECO:0007669"/>
    <property type="project" value="UniProtKB-UniRule"/>
</dbReference>
<evidence type="ECO:0000256" key="1">
    <source>
        <dbReference type="ARBA" id="ARBA00002324"/>
    </source>
</evidence>
<proteinExistence type="inferred from homology"/>
<dbReference type="InterPro" id="IPR005248">
    <property type="entry name" value="NadD/NMNAT"/>
</dbReference>
<dbReference type="InterPro" id="IPR004821">
    <property type="entry name" value="Cyt_trans-like"/>
</dbReference>
<evidence type="ECO:0000256" key="9">
    <source>
        <dbReference type="ARBA" id="ARBA00023027"/>
    </source>
</evidence>
<dbReference type="AlphaFoldDB" id="A0A2P5T0G0"/>
<evidence type="ECO:0000256" key="4">
    <source>
        <dbReference type="ARBA" id="ARBA00022642"/>
    </source>
</evidence>
<dbReference type="NCBIfam" id="NF000839">
    <property type="entry name" value="PRK00071.1-1"/>
    <property type="match status" value="1"/>
</dbReference>
<evidence type="ECO:0000256" key="11">
    <source>
        <dbReference type="HAMAP-Rule" id="MF_00244"/>
    </source>
</evidence>
<evidence type="ECO:0000256" key="6">
    <source>
        <dbReference type="ARBA" id="ARBA00022695"/>
    </source>
</evidence>
<keyword evidence="8 11" id="KW-0067">ATP-binding</keyword>
<dbReference type="OrthoDB" id="5295945at2"/>
<dbReference type="InterPro" id="IPR014729">
    <property type="entry name" value="Rossmann-like_a/b/a_fold"/>
</dbReference>
<dbReference type="RefSeq" id="WP_136130653.1">
    <property type="nucleotide sequence ID" value="NZ_PDKT01000001.1"/>
</dbReference>
<evidence type="ECO:0000256" key="3">
    <source>
        <dbReference type="ARBA" id="ARBA00009014"/>
    </source>
</evidence>
<protein>
    <recommendedName>
        <fullName evidence="11">Probable nicotinate-nucleotide adenylyltransferase</fullName>
        <ecNumber evidence="11">2.7.7.18</ecNumber>
    </recommendedName>
    <alternativeName>
        <fullName evidence="11">Deamido-NAD(+) diphosphorylase</fullName>
    </alternativeName>
    <alternativeName>
        <fullName evidence="11">Deamido-NAD(+) pyrophosphorylase</fullName>
    </alternativeName>
    <alternativeName>
        <fullName evidence="11">Nicotinate mononucleotide adenylyltransferase</fullName>
        <shortName evidence="11">NaMN adenylyltransferase</shortName>
    </alternativeName>
</protein>
<keyword evidence="7 11" id="KW-0547">Nucleotide-binding</keyword>
<dbReference type="EC" id="2.7.7.18" evidence="11"/>
<evidence type="ECO:0000256" key="5">
    <source>
        <dbReference type="ARBA" id="ARBA00022679"/>
    </source>
</evidence>
<dbReference type="GO" id="GO:0005524">
    <property type="term" value="F:ATP binding"/>
    <property type="evidence" value="ECO:0007669"/>
    <property type="project" value="UniProtKB-KW"/>
</dbReference>
<dbReference type="NCBIfam" id="TIGR00482">
    <property type="entry name" value="nicotinate (nicotinamide) nucleotide adenylyltransferase"/>
    <property type="match status" value="1"/>
</dbReference>
<dbReference type="SUPFAM" id="SSF52374">
    <property type="entry name" value="Nucleotidylyl transferase"/>
    <property type="match status" value="1"/>
</dbReference>
<sequence>MSFELYAIFGGTFDPIHFGHLIPVKILANKIGLKSVTLLPNNMPPYRLQPKANAIQRLDMLKCAIEKEPLFKIDTRELQYQIPSLTVSTLENIRKEIGNDKSIAFIIGYDSFLNLTQWYRWQDLFSLCHLLVFNRDGYLLDRQKKQIFHFINKHIIHEVKYLYLKPSGYIWFANTPFFNISSTKIKLLLSQKKKCDNLLPLSVFNYINFHKLYNK</sequence>
<dbReference type="EMBL" id="PDKT01000001">
    <property type="protein sequence ID" value="PPI88043.1"/>
    <property type="molecule type" value="Genomic_DNA"/>
</dbReference>
<evidence type="ECO:0000259" key="12">
    <source>
        <dbReference type="Pfam" id="PF01467"/>
    </source>
</evidence>
<comment type="caution">
    <text evidence="13">The sequence shown here is derived from an EMBL/GenBank/DDBJ whole genome shotgun (WGS) entry which is preliminary data.</text>
</comment>
<evidence type="ECO:0000256" key="8">
    <source>
        <dbReference type="ARBA" id="ARBA00022840"/>
    </source>
</evidence>